<evidence type="ECO:0000313" key="2">
    <source>
        <dbReference type="EMBL" id="MBB6145405.1"/>
    </source>
</evidence>
<accession>A0A841JXS8</accession>
<dbReference type="RefSeq" id="WP_050061513.1">
    <property type="nucleotide sequence ID" value="NZ_JACHEK010000006.1"/>
</dbReference>
<feature type="transmembrane region" description="Helical" evidence="1">
    <location>
        <begin position="92"/>
        <end position="118"/>
    </location>
</feature>
<evidence type="ECO:0000313" key="3">
    <source>
        <dbReference type="Proteomes" id="UP000538666"/>
    </source>
</evidence>
<name>A0A841JXS8_9BACT</name>
<dbReference type="EMBL" id="JACHEK010000006">
    <property type="protein sequence ID" value="MBB6145405.1"/>
    <property type="molecule type" value="Genomic_DNA"/>
</dbReference>
<dbReference type="Proteomes" id="UP000538666">
    <property type="component" value="Unassembled WGS sequence"/>
</dbReference>
<sequence>MQSEAPRSPSARRWGWPAFLCLLVVQLWAAHACAFFAHEYAHTFVAWILHWKANPLALDYAHPSWTVFLIQFGINQNVDEAPIFASGHGMQAAIISAAGAFLGNALVTLPLSLWGWCVARRWNARGWAMFCYWVCVASIGNLIDYVPIRTFTDGTDLYQDMYAVERGFGWSPWTLLAVFGIPTALILLYFFARIEPRALGWLFPVSTPRRVLLAVLTAFVLFDFYGAAGWSEGGPLSHRMSVISVGIAAPLVSAISGFLVSRHVSVR</sequence>
<gene>
    <name evidence="2" type="ORF">HNQ77_003363</name>
</gene>
<organism evidence="2 3">
    <name type="scientific">Silvibacterium bohemicum</name>
    <dbReference type="NCBI Taxonomy" id="1577686"/>
    <lineage>
        <taxon>Bacteria</taxon>
        <taxon>Pseudomonadati</taxon>
        <taxon>Acidobacteriota</taxon>
        <taxon>Terriglobia</taxon>
        <taxon>Terriglobales</taxon>
        <taxon>Acidobacteriaceae</taxon>
        <taxon>Silvibacterium</taxon>
    </lineage>
</organism>
<dbReference type="OrthoDB" id="791664at2"/>
<feature type="transmembrane region" description="Helical" evidence="1">
    <location>
        <begin position="130"/>
        <end position="148"/>
    </location>
</feature>
<feature type="transmembrane region" description="Helical" evidence="1">
    <location>
        <begin position="240"/>
        <end position="260"/>
    </location>
</feature>
<reference evidence="2 3" key="1">
    <citation type="submission" date="2020-08" db="EMBL/GenBank/DDBJ databases">
        <title>Genomic Encyclopedia of Type Strains, Phase IV (KMG-IV): sequencing the most valuable type-strain genomes for metagenomic binning, comparative biology and taxonomic classification.</title>
        <authorList>
            <person name="Goeker M."/>
        </authorList>
    </citation>
    <scope>NUCLEOTIDE SEQUENCE [LARGE SCALE GENOMIC DNA]</scope>
    <source>
        <strain evidence="2 3">DSM 103733</strain>
    </source>
</reference>
<keyword evidence="1" id="KW-1133">Transmembrane helix</keyword>
<dbReference type="AlphaFoldDB" id="A0A841JXS8"/>
<feature type="transmembrane region" description="Helical" evidence="1">
    <location>
        <begin position="168"/>
        <end position="191"/>
    </location>
</feature>
<comment type="caution">
    <text evidence="2">The sequence shown here is derived from an EMBL/GenBank/DDBJ whole genome shotgun (WGS) entry which is preliminary data.</text>
</comment>
<evidence type="ECO:0000256" key="1">
    <source>
        <dbReference type="SAM" id="Phobius"/>
    </source>
</evidence>
<keyword evidence="1" id="KW-0472">Membrane</keyword>
<keyword evidence="1" id="KW-0812">Transmembrane</keyword>
<keyword evidence="3" id="KW-1185">Reference proteome</keyword>
<protein>
    <submittedName>
        <fullName evidence="2">Uncharacterized protein</fullName>
    </submittedName>
</protein>
<feature type="transmembrane region" description="Helical" evidence="1">
    <location>
        <begin position="211"/>
        <end position="228"/>
    </location>
</feature>
<proteinExistence type="predicted"/>